<dbReference type="OrthoDB" id="25608at10239"/>
<dbReference type="KEGG" id="vg:4239092"/>
<name>Q0QZD6_BPSYS</name>
<evidence type="ECO:0000313" key="2">
    <source>
        <dbReference type="Proteomes" id="UP000000909"/>
    </source>
</evidence>
<organismHost>
    <name type="scientific">Synechococcus</name>
    <dbReference type="NCBI Taxonomy" id="1129"/>
</organismHost>
<accession>Q0QZD6</accession>
<proteinExistence type="predicted"/>
<organism evidence="1 2">
    <name type="scientific">Synechococcus phage syn9</name>
    <dbReference type="NCBI Taxonomy" id="382359"/>
    <lineage>
        <taxon>Viruses</taxon>
        <taxon>Duplodnaviria</taxon>
        <taxon>Heunggongvirae</taxon>
        <taxon>Uroviricota</taxon>
        <taxon>Caudoviricetes</taxon>
        <taxon>Pantevenvirales</taxon>
        <taxon>Kyanoviridae</taxon>
        <taxon>Ormenosvirus</taxon>
        <taxon>Ormenosvirus syn9</taxon>
    </lineage>
</organism>
<reference evidence="1 2" key="1">
    <citation type="journal article" date="2007" name="Environ. Microbiol.">
        <title>Genomic and structural analysis of Syn9, a cyanophage infecting marine Prochlorococcus and Synechococcus.</title>
        <authorList>
            <person name="Weigele P.R."/>
            <person name="Pope W.H."/>
            <person name="Pedulla M.L."/>
            <person name="Houtz J.M."/>
            <person name="Smith A.L."/>
            <person name="Conway J.F."/>
            <person name="King J."/>
            <person name="Hatfull G.F."/>
            <person name="Lawrence J.G."/>
            <person name="Hendrix R.W."/>
        </authorList>
    </citation>
    <scope>NUCLEOTIDE SEQUENCE</scope>
</reference>
<dbReference type="EMBL" id="DQ149023">
    <property type="protein sequence ID" value="ABA47061.1"/>
    <property type="molecule type" value="Genomic_DNA"/>
</dbReference>
<evidence type="ECO:0000313" key="1">
    <source>
        <dbReference type="EMBL" id="ABA47061.1"/>
    </source>
</evidence>
<sequence length="57" mass="6577">MSKRFTITIEEDEFGELILPIPDDVCEDLGWNIGDELEFEVDDVTQSFTLRKVEDPS</sequence>
<keyword evidence="2" id="KW-1185">Reference proteome</keyword>
<dbReference type="Proteomes" id="UP000000909">
    <property type="component" value="Segment"/>
</dbReference>
<dbReference type="GeneID" id="4239092"/>
<protein>
    <submittedName>
        <fullName evidence="1">Gp92</fullName>
    </submittedName>
</protein>
<dbReference type="RefSeq" id="YP_717759.1">
    <property type="nucleotide sequence ID" value="NC_008296.2"/>
</dbReference>